<evidence type="ECO:0000313" key="8">
    <source>
        <dbReference type="Proteomes" id="UP001203297"/>
    </source>
</evidence>
<reference evidence="7" key="1">
    <citation type="journal article" date="2022" name="New Phytol.">
        <title>Evolutionary transition to the ectomycorrhizal habit in the genomes of a hyperdiverse lineage of mushroom-forming fungi.</title>
        <authorList>
            <person name="Looney B."/>
            <person name="Miyauchi S."/>
            <person name="Morin E."/>
            <person name="Drula E."/>
            <person name="Courty P.E."/>
            <person name="Kohler A."/>
            <person name="Kuo A."/>
            <person name="LaButti K."/>
            <person name="Pangilinan J."/>
            <person name="Lipzen A."/>
            <person name="Riley R."/>
            <person name="Andreopoulos W."/>
            <person name="He G."/>
            <person name="Johnson J."/>
            <person name="Nolan M."/>
            <person name="Tritt A."/>
            <person name="Barry K.W."/>
            <person name="Grigoriev I.V."/>
            <person name="Nagy L.G."/>
            <person name="Hibbett D."/>
            <person name="Henrissat B."/>
            <person name="Matheny P.B."/>
            <person name="Labbe J."/>
            <person name="Martin F.M."/>
        </authorList>
    </citation>
    <scope>NUCLEOTIDE SEQUENCE</scope>
    <source>
        <strain evidence="7">BPL690</strain>
    </source>
</reference>
<evidence type="ECO:0000256" key="6">
    <source>
        <dbReference type="SAM" id="SignalP"/>
    </source>
</evidence>
<proteinExistence type="inferred from homology"/>
<evidence type="ECO:0000256" key="4">
    <source>
        <dbReference type="ARBA" id="ARBA00044511"/>
    </source>
</evidence>
<feature type="signal peptide" evidence="6">
    <location>
        <begin position="1"/>
        <end position="23"/>
    </location>
</feature>
<dbReference type="PANTHER" id="PTHR47936">
    <property type="entry name" value="PPR_LONG DOMAIN-CONTAINING PROTEIN"/>
    <property type="match status" value="1"/>
</dbReference>
<evidence type="ECO:0000256" key="1">
    <source>
        <dbReference type="ARBA" id="ARBA00006192"/>
    </source>
</evidence>
<evidence type="ECO:0000256" key="3">
    <source>
        <dbReference type="ARBA" id="ARBA00044493"/>
    </source>
</evidence>
<dbReference type="InterPro" id="IPR011990">
    <property type="entry name" value="TPR-like_helical_dom_sf"/>
</dbReference>
<comment type="subunit">
    <text evidence="4">Binds to mitochondrial small subunit 15S rRNA.</text>
</comment>
<organism evidence="7 8">
    <name type="scientific">Multifurca ochricompacta</name>
    <dbReference type="NCBI Taxonomy" id="376703"/>
    <lineage>
        <taxon>Eukaryota</taxon>
        <taxon>Fungi</taxon>
        <taxon>Dikarya</taxon>
        <taxon>Basidiomycota</taxon>
        <taxon>Agaricomycotina</taxon>
        <taxon>Agaricomycetes</taxon>
        <taxon>Russulales</taxon>
        <taxon>Russulaceae</taxon>
        <taxon>Multifurca</taxon>
    </lineage>
</organism>
<comment type="similarity">
    <text evidence="1">Belongs to the CCM1 family.</text>
</comment>
<feature type="repeat" description="PPR" evidence="5">
    <location>
        <begin position="688"/>
        <end position="722"/>
    </location>
</feature>
<name>A0AAD4MCN0_9AGAM</name>
<comment type="caution">
    <text evidence="7">The sequence shown here is derived from an EMBL/GenBank/DDBJ whole genome shotgun (WGS) entry which is preliminary data.</text>
</comment>
<dbReference type="Proteomes" id="UP001203297">
    <property type="component" value="Unassembled WGS sequence"/>
</dbReference>
<dbReference type="PROSITE" id="PS51375">
    <property type="entry name" value="PPR"/>
    <property type="match status" value="3"/>
</dbReference>
<sequence>MLARNVLKTTADLFLFLVPVVEEFNYQAILFAPAPCPTTQRNRAINRKESTRDSSYLIHKLPSHKTSRPASNAVTPLWSASPNYIPNKLRSLQSNIVQRDVSTVLHLWRSFEEDNLLHLLGPSDLENCSRLVIDLCPREPGTLWSGPSREAAEELALGLASRLSTLALRACFTALIIANDPDGVLRLYNRFLSQVEHQNTFGDEDLLNGKEMQGELTTMPIVGNSGPLVDKDLSIFAIMAHAIRNDFTSAIQTGIHTRWNVPSTLSADFFLDAFAPSPRFRQKVLTFVRHADAARLLSRPSIFQKHLNNLIGTPATQSLQRLYATMIEGLSEDYPWAVVDTKHPCDSRPVAISESIWAAFISAFLEVQRVDLAESVWDDMIRYGHNPGPGVWTVLIKGIGKLRGSASALALWRSMKEATVIPDGSSYQAIVKVMVNARRWKEAAKFFDEFRLTSSVPPDPNSESLYNTMISAHLANSRELDAISLLEEMIDKGPHPTTLTFNTFLVYYHSKEDVQALSSMLKKLTASGVSGDVATFSILLCTLLRILDRGEAIRQTFSIMNQHKIKPNVATYTAIMTSLLQEKDKNALEAALDLLRTMEESGDPTITPNVVTYTAILNGLHSWLGKDNQLVQDCTELVVRKMTARHIKFNKVTYNVLLKTCLDNPSPSGVQKSLQFYRQMRREKITLTGDTWHILLHGLAKRSEWVVAHEVLCDMRKSGIRMTDWLENAAEEVARGYVISRQRLAAAAR</sequence>
<keyword evidence="2" id="KW-0677">Repeat</keyword>
<keyword evidence="8" id="KW-1185">Reference proteome</keyword>
<accession>A0AAD4MCN0</accession>
<dbReference type="EMBL" id="WTXG01000001">
    <property type="protein sequence ID" value="KAI0307916.1"/>
    <property type="molecule type" value="Genomic_DNA"/>
</dbReference>
<evidence type="ECO:0008006" key="9">
    <source>
        <dbReference type="Google" id="ProtNLM"/>
    </source>
</evidence>
<protein>
    <recommendedName>
        <fullName evidence="9">Pentatricopeptide repeat-containing protein</fullName>
    </recommendedName>
</protein>
<evidence type="ECO:0000256" key="2">
    <source>
        <dbReference type="ARBA" id="ARBA00022737"/>
    </source>
</evidence>
<dbReference type="PANTHER" id="PTHR47936:SF1">
    <property type="entry name" value="PENTATRICOPEPTIDE REPEAT-CONTAINING PROTEIN GUN1, CHLOROPLASTIC"/>
    <property type="match status" value="1"/>
</dbReference>
<gene>
    <name evidence="7" type="ORF">B0F90DRAFT_1664878</name>
</gene>
<feature type="chain" id="PRO_5042139196" description="Pentatricopeptide repeat-containing protein" evidence="6">
    <location>
        <begin position="24"/>
        <end position="749"/>
    </location>
</feature>
<dbReference type="Pfam" id="PF01535">
    <property type="entry name" value="PPR"/>
    <property type="match status" value="3"/>
</dbReference>
<comment type="function">
    <text evidence="3">Regulates mitochondrial small subunit maturation by controlling 15S rRNA 5'-end processing. Localizes to the 5' precursor of the 15S rRNA in a position that is subsequently occupied by mS47 in the mature yeast mtSSU. Uses structure and sequence-specific RNA recognition, binding to a single-stranded region of the precursor and specifically recognizing bases -6 to -1. The exchange of Ccm1 for mS47 is coupled to the irreversible removal of precursor rRNA that is accompanied by conformational changes of the mitoribosomal proteins uS5m and mS26. These conformational changes signal completion of 5'-end rRNA processing through protection of the mature 5'-end of the 15S rRNA and stabilization of mS47. The removal of the 5' precursor together with the dissociation of Ccm1 may be catalyzed by the 5'-3' exoribonuclease Pet127. Involved in the specific removal of group I introns in mitochondrial encoded transcripts.</text>
</comment>
<evidence type="ECO:0000313" key="7">
    <source>
        <dbReference type="EMBL" id="KAI0307916.1"/>
    </source>
</evidence>
<dbReference type="AlphaFoldDB" id="A0AAD4MCN0"/>
<dbReference type="Pfam" id="PF13812">
    <property type="entry name" value="PPR_3"/>
    <property type="match status" value="1"/>
</dbReference>
<dbReference type="NCBIfam" id="TIGR00756">
    <property type="entry name" value="PPR"/>
    <property type="match status" value="3"/>
</dbReference>
<dbReference type="Gene3D" id="1.25.40.10">
    <property type="entry name" value="Tetratricopeptide repeat domain"/>
    <property type="match status" value="4"/>
</dbReference>
<dbReference type="InterPro" id="IPR002885">
    <property type="entry name" value="PPR_rpt"/>
</dbReference>
<keyword evidence="6" id="KW-0732">Signal</keyword>
<feature type="repeat" description="PPR" evidence="5">
    <location>
        <begin position="353"/>
        <end position="387"/>
    </location>
</feature>
<evidence type="ECO:0000256" key="5">
    <source>
        <dbReference type="PROSITE-ProRule" id="PRU00708"/>
    </source>
</evidence>
<feature type="repeat" description="PPR" evidence="5">
    <location>
        <begin position="462"/>
        <end position="496"/>
    </location>
</feature>